<dbReference type="PROSITE" id="PS51100">
    <property type="entry name" value="PTS_EIIB_TYPE_3"/>
    <property type="match status" value="1"/>
</dbReference>
<evidence type="ECO:0000256" key="14">
    <source>
        <dbReference type="ARBA" id="ARBA00081699"/>
    </source>
</evidence>
<comment type="subunit">
    <text evidence="10">Forms a complex with ChbA (EIIA). ChbB is a monomer in both its unphosphorylated and phosphorylated forms.</text>
</comment>
<dbReference type="GO" id="GO:0016301">
    <property type="term" value="F:kinase activity"/>
    <property type="evidence" value="ECO:0007669"/>
    <property type="project" value="UniProtKB-KW"/>
</dbReference>
<evidence type="ECO:0000256" key="16">
    <source>
        <dbReference type="PROSITE-ProRule" id="PRU00423"/>
    </source>
</evidence>
<dbReference type="GO" id="GO:0008982">
    <property type="term" value="F:protein-N(PI)-phosphohistidine-sugar phosphotransferase activity"/>
    <property type="evidence" value="ECO:0007669"/>
    <property type="project" value="InterPro"/>
</dbReference>
<dbReference type="Gene3D" id="3.40.50.2300">
    <property type="match status" value="1"/>
</dbReference>
<evidence type="ECO:0000259" key="17">
    <source>
        <dbReference type="PROSITE" id="PS51100"/>
    </source>
</evidence>
<evidence type="ECO:0000256" key="8">
    <source>
        <dbReference type="ARBA" id="ARBA00022777"/>
    </source>
</evidence>
<feature type="modified residue" description="Phosphocysteine; by EIIA" evidence="16">
    <location>
        <position position="17"/>
    </location>
</feature>
<dbReference type="PANTHER" id="PTHR34581:SF2">
    <property type="entry name" value="PTS SYSTEM N,N'-DIACETYLCHITOBIOSE-SPECIFIC EIIB COMPONENT"/>
    <property type="match status" value="1"/>
</dbReference>
<gene>
    <name evidence="18" type="ORF">M997_0183</name>
</gene>
<proteinExistence type="predicted"/>
<evidence type="ECO:0000313" key="19">
    <source>
        <dbReference type="Proteomes" id="UP000078250"/>
    </source>
</evidence>
<keyword evidence="3" id="KW-0963">Cytoplasm</keyword>
<evidence type="ECO:0000256" key="11">
    <source>
        <dbReference type="ARBA" id="ARBA00066736"/>
    </source>
</evidence>
<dbReference type="NCBIfam" id="NF007796">
    <property type="entry name" value="PRK10499.1"/>
    <property type="match status" value="1"/>
</dbReference>
<dbReference type="GO" id="GO:0009401">
    <property type="term" value="P:phosphoenolpyruvate-dependent sugar phosphotransferase system"/>
    <property type="evidence" value="ECO:0007669"/>
    <property type="project" value="UniProtKB-KW"/>
</dbReference>
<dbReference type="InterPro" id="IPR036095">
    <property type="entry name" value="PTS_EIIB-like_sf"/>
</dbReference>
<organism evidence="18 19">
    <name type="scientific">Proteus hauseri ATCC 700826</name>
    <dbReference type="NCBI Taxonomy" id="1354271"/>
    <lineage>
        <taxon>Bacteria</taxon>
        <taxon>Pseudomonadati</taxon>
        <taxon>Pseudomonadota</taxon>
        <taxon>Gammaproteobacteria</taxon>
        <taxon>Enterobacterales</taxon>
        <taxon>Morganellaceae</taxon>
        <taxon>Proteus</taxon>
    </lineage>
</organism>
<keyword evidence="7" id="KW-0598">Phosphotransferase system</keyword>
<comment type="caution">
    <text evidence="18">The sequence shown here is derived from an EMBL/GenBank/DDBJ whole genome shotgun (WGS) entry which is preliminary data.</text>
</comment>
<keyword evidence="2" id="KW-0813">Transport</keyword>
<evidence type="ECO:0000256" key="10">
    <source>
        <dbReference type="ARBA" id="ARBA00065447"/>
    </source>
</evidence>
<dbReference type="GO" id="GO:0005737">
    <property type="term" value="C:cytoplasm"/>
    <property type="evidence" value="ECO:0007669"/>
    <property type="project" value="UniProtKB-SubCell"/>
</dbReference>
<accession>A0AAJ3HV60</accession>
<dbReference type="InterPro" id="IPR003501">
    <property type="entry name" value="PTS_EIIB_2/3"/>
</dbReference>
<feature type="domain" description="PTS EIIB type-3" evidence="17">
    <location>
        <begin position="10"/>
        <end position="113"/>
    </location>
</feature>
<keyword evidence="6 18" id="KW-0808">Transferase</keyword>
<evidence type="ECO:0000256" key="1">
    <source>
        <dbReference type="ARBA" id="ARBA00004496"/>
    </source>
</evidence>
<dbReference type="InterPro" id="IPR051819">
    <property type="entry name" value="PTS_sugar-specific_EIIB"/>
</dbReference>
<evidence type="ECO:0000256" key="5">
    <source>
        <dbReference type="ARBA" id="ARBA00022597"/>
    </source>
</evidence>
<dbReference type="Proteomes" id="UP000078250">
    <property type="component" value="Unassembled WGS sequence"/>
</dbReference>
<comment type="catalytic activity">
    <reaction evidence="9">
        <text>N,N'-diacetylchitobiose(out) + N(pros)-phospho-L-histidyl-[protein] = diacetylchitobiose-6'-phosphate(in) + L-histidyl-[protein]</text>
        <dbReference type="Rhea" id="RHEA:33423"/>
        <dbReference type="Rhea" id="RHEA-COMP:9745"/>
        <dbReference type="Rhea" id="RHEA-COMP:9746"/>
        <dbReference type="ChEBI" id="CHEBI:28681"/>
        <dbReference type="ChEBI" id="CHEBI:29979"/>
        <dbReference type="ChEBI" id="CHEBI:64837"/>
        <dbReference type="ChEBI" id="CHEBI:64883"/>
        <dbReference type="EC" id="2.7.1.196"/>
    </reaction>
</comment>
<dbReference type="EMBL" id="LXEV01000003">
    <property type="protein sequence ID" value="OAT51118.1"/>
    <property type="molecule type" value="Genomic_DNA"/>
</dbReference>
<evidence type="ECO:0000313" key="18">
    <source>
        <dbReference type="EMBL" id="OAT51118.1"/>
    </source>
</evidence>
<evidence type="ECO:0000256" key="13">
    <source>
        <dbReference type="ARBA" id="ARBA00076639"/>
    </source>
</evidence>
<keyword evidence="8" id="KW-0418">Kinase</keyword>
<dbReference type="SUPFAM" id="SSF52794">
    <property type="entry name" value="PTS system IIB component-like"/>
    <property type="match status" value="1"/>
</dbReference>
<name>A0AAJ3HV60_PROHU</name>
<dbReference type="EC" id="2.7.1.196" evidence="11"/>
<protein>
    <recommendedName>
        <fullName evidence="12">PTS system N,N'-diacetylchitobiose-specific EIIB component</fullName>
        <ecNumber evidence="11">2.7.1.196</ecNumber>
    </recommendedName>
    <alternativeName>
        <fullName evidence="15">EIIB-Chb</fullName>
    </alternativeName>
    <alternativeName>
        <fullName evidence="14">IVcel</fullName>
    </alternativeName>
    <alternativeName>
        <fullName evidence="13">N,N'-diacetylchitobiose-specific phosphotransferase enzyme IIB component</fullName>
    </alternativeName>
</protein>
<keyword evidence="19" id="KW-1185">Reference proteome</keyword>
<evidence type="ECO:0000256" key="9">
    <source>
        <dbReference type="ARBA" id="ARBA00052118"/>
    </source>
</evidence>
<keyword evidence="4" id="KW-0597">Phosphoprotein</keyword>
<evidence type="ECO:0000256" key="2">
    <source>
        <dbReference type="ARBA" id="ARBA00022448"/>
    </source>
</evidence>
<reference evidence="18 19" key="1">
    <citation type="submission" date="2016-04" db="EMBL/GenBank/DDBJ databases">
        <title>ATOL: Assembling a taxonomically balanced genome-scale reconstruction of the evolutionary history of the Enterobacteriaceae.</title>
        <authorList>
            <person name="Plunkett G.III."/>
            <person name="Neeno-Eckwall E.C."/>
            <person name="Glasner J.D."/>
            <person name="Perna N.T."/>
        </authorList>
    </citation>
    <scope>NUCLEOTIDE SEQUENCE [LARGE SCALE GENOMIC DNA]</scope>
    <source>
        <strain evidence="18 19">ATCC 700826</strain>
    </source>
</reference>
<evidence type="ECO:0000256" key="15">
    <source>
        <dbReference type="ARBA" id="ARBA00083842"/>
    </source>
</evidence>
<comment type="subcellular location">
    <subcellularLocation>
        <location evidence="1">Cytoplasm</location>
    </subcellularLocation>
</comment>
<evidence type="ECO:0000256" key="6">
    <source>
        <dbReference type="ARBA" id="ARBA00022679"/>
    </source>
</evidence>
<evidence type="ECO:0000256" key="3">
    <source>
        <dbReference type="ARBA" id="ARBA00022490"/>
    </source>
</evidence>
<evidence type="ECO:0000256" key="12">
    <source>
        <dbReference type="ARBA" id="ARBA00069371"/>
    </source>
</evidence>
<sequence>MPTQEGFMQKKYIYLFCSAGMSTSLLVTKMRAQAEKYDVPVVIEAFPETLAEQKGQEADLILLGPQIGWMLSDIQKLLPNKPVEVIDSLLYGKVDGLGVLKAAVASIKKAVATTN</sequence>
<dbReference type="FunFam" id="3.40.50.2300:FF:000017">
    <property type="entry name" value="PTS sugar transporter subunit IIB"/>
    <property type="match status" value="1"/>
</dbReference>
<dbReference type="Pfam" id="PF02302">
    <property type="entry name" value="PTS_IIB"/>
    <property type="match status" value="1"/>
</dbReference>
<keyword evidence="5" id="KW-0762">Sugar transport</keyword>
<evidence type="ECO:0000256" key="7">
    <source>
        <dbReference type="ARBA" id="ARBA00022683"/>
    </source>
</evidence>
<dbReference type="AlphaFoldDB" id="A0AAJ3HV60"/>
<dbReference type="InterPro" id="IPR013012">
    <property type="entry name" value="PTS_EIIB_3"/>
</dbReference>
<evidence type="ECO:0000256" key="4">
    <source>
        <dbReference type="ARBA" id="ARBA00022553"/>
    </source>
</evidence>
<dbReference type="CDD" id="cd05564">
    <property type="entry name" value="PTS_IIB_chitobiose_lichenan"/>
    <property type="match status" value="1"/>
</dbReference>
<dbReference type="PANTHER" id="PTHR34581">
    <property type="entry name" value="PTS SYSTEM N,N'-DIACETYLCHITOBIOSE-SPECIFIC EIIB COMPONENT"/>
    <property type="match status" value="1"/>
</dbReference>